<organism evidence="2 3">
    <name type="scientific">Hapsidospora chrysogenum (strain ATCC 11550 / CBS 779.69 / DSM 880 / IAM 14645 / JCM 23072 / IMI 49137)</name>
    <name type="common">Acremonium chrysogenum</name>
    <dbReference type="NCBI Taxonomy" id="857340"/>
    <lineage>
        <taxon>Eukaryota</taxon>
        <taxon>Fungi</taxon>
        <taxon>Dikarya</taxon>
        <taxon>Ascomycota</taxon>
        <taxon>Pezizomycotina</taxon>
        <taxon>Sordariomycetes</taxon>
        <taxon>Hypocreomycetidae</taxon>
        <taxon>Hypocreales</taxon>
        <taxon>Bionectriaceae</taxon>
        <taxon>Hapsidospora</taxon>
    </lineage>
</organism>
<evidence type="ECO:0000313" key="2">
    <source>
        <dbReference type="EMBL" id="KFH48590.1"/>
    </source>
</evidence>
<evidence type="ECO:0000313" key="3">
    <source>
        <dbReference type="Proteomes" id="UP000029964"/>
    </source>
</evidence>
<protein>
    <submittedName>
        <fullName evidence="2">Acyl-coenzyme A thioesterase-like protein</fullName>
    </submittedName>
</protein>
<dbReference type="OrthoDB" id="506431at2759"/>
<proteinExistence type="predicted"/>
<dbReference type="STRING" id="857340.A0A086TGV8"/>
<reference evidence="3" key="1">
    <citation type="journal article" date="2014" name="Genome Announc.">
        <title>Genome sequence and annotation of Acremonium chrysogenum, producer of the beta-lactam antibiotic cephalosporin C.</title>
        <authorList>
            <person name="Terfehr D."/>
            <person name="Dahlmann T.A."/>
            <person name="Specht T."/>
            <person name="Zadra I."/>
            <person name="Kuernsteiner H."/>
            <person name="Kueck U."/>
        </authorList>
    </citation>
    <scope>NUCLEOTIDE SEQUENCE [LARGE SCALE GENOMIC DNA]</scope>
    <source>
        <strain evidence="3">ATCC 11550 / CBS 779.69 / DSM 880 / IAM 14645 / JCM 23072 / IMI 49137</strain>
    </source>
</reference>
<dbReference type="PANTHER" id="PTHR47260">
    <property type="entry name" value="UPF0644 PROTEIN PB2B4.06"/>
    <property type="match status" value="1"/>
</dbReference>
<dbReference type="HOGENOM" id="CLU_052827_4_1_1"/>
<dbReference type="Gene3D" id="3.10.129.10">
    <property type="entry name" value="Hotdog Thioesterase"/>
    <property type="match status" value="1"/>
</dbReference>
<name>A0A086TGV8_HAPC1</name>
<sequence>MANLTSPVRCLIPALNLIPSGTPPDLYASSLAHFTSIPWTAALLRQPDIVPLILQCRNPGSPQHDQFFASTLASDRALPHMLSFFTRTDANVSDPATLVTKASTLYQLGAGLTGGPSILHGGMTMAMVDEAMGSLIEINSALGKDGAAFGSMSVTGALDIRFLRPIPTGTAVVATAWMEGVEGRKTRVRCEIRDEHGEELARCSSTWVATKAKF</sequence>
<dbReference type="AlphaFoldDB" id="A0A086TGV8"/>
<dbReference type="InterPro" id="IPR006683">
    <property type="entry name" value="Thioestr_dom"/>
</dbReference>
<dbReference type="PANTHER" id="PTHR47260:SF6">
    <property type="entry name" value="THIOESTERASE DOMAIN-CONTAINING PROTEIN"/>
    <property type="match status" value="1"/>
</dbReference>
<accession>A0A086TGV8</accession>
<feature type="domain" description="Thioesterase" evidence="1">
    <location>
        <begin position="118"/>
        <end position="200"/>
    </location>
</feature>
<dbReference type="EMBL" id="JPKY01000002">
    <property type="protein sequence ID" value="KFH48590.1"/>
    <property type="molecule type" value="Genomic_DNA"/>
</dbReference>
<dbReference type="Proteomes" id="UP000029964">
    <property type="component" value="Unassembled WGS sequence"/>
</dbReference>
<dbReference type="CDD" id="cd03443">
    <property type="entry name" value="PaaI_thioesterase"/>
    <property type="match status" value="1"/>
</dbReference>
<gene>
    <name evidence="2" type="ORF">ACRE_003160</name>
</gene>
<comment type="caution">
    <text evidence="2">The sequence shown here is derived from an EMBL/GenBank/DDBJ whole genome shotgun (WGS) entry which is preliminary data.</text>
</comment>
<dbReference type="InterPro" id="IPR052061">
    <property type="entry name" value="PTE-AB_protein"/>
</dbReference>
<dbReference type="Pfam" id="PF03061">
    <property type="entry name" value="4HBT"/>
    <property type="match status" value="1"/>
</dbReference>
<keyword evidence="3" id="KW-1185">Reference proteome</keyword>
<dbReference type="InterPro" id="IPR029069">
    <property type="entry name" value="HotDog_dom_sf"/>
</dbReference>
<dbReference type="SUPFAM" id="SSF54637">
    <property type="entry name" value="Thioesterase/thiol ester dehydrase-isomerase"/>
    <property type="match status" value="1"/>
</dbReference>
<evidence type="ECO:0000259" key="1">
    <source>
        <dbReference type="Pfam" id="PF03061"/>
    </source>
</evidence>